<evidence type="ECO:0000313" key="6">
    <source>
        <dbReference type="Proteomes" id="UP000305730"/>
    </source>
</evidence>
<comment type="caution">
    <text evidence="5">The sequence shown here is derived from an EMBL/GenBank/DDBJ whole genome shotgun (WGS) entry which is preliminary data.</text>
</comment>
<gene>
    <name evidence="5" type="ORF">CWB96_01355</name>
    <name evidence="4" type="ORF">CWB97_12710</name>
</gene>
<dbReference type="AlphaFoldDB" id="A0A5S3XV91"/>
<dbReference type="Pfam" id="PF02567">
    <property type="entry name" value="PhzC-PhzF"/>
    <property type="match status" value="1"/>
</dbReference>
<dbReference type="GO" id="GO:0005737">
    <property type="term" value="C:cytoplasm"/>
    <property type="evidence" value="ECO:0007669"/>
    <property type="project" value="TreeGrafter"/>
</dbReference>
<evidence type="ECO:0000313" key="4">
    <source>
        <dbReference type="EMBL" id="TMP42204.1"/>
    </source>
</evidence>
<dbReference type="EMBL" id="PNCL01000008">
    <property type="protein sequence ID" value="TMP62326.1"/>
    <property type="molecule type" value="Genomic_DNA"/>
</dbReference>
<dbReference type="Proteomes" id="UP000307706">
    <property type="component" value="Unassembled WGS sequence"/>
</dbReference>
<evidence type="ECO:0000313" key="5">
    <source>
        <dbReference type="EMBL" id="TMP62326.1"/>
    </source>
</evidence>
<dbReference type="Gene3D" id="3.10.310.10">
    <property type="entry name" value="Diaminopimelate Epimerase, Chain A, domain 1"/>
    <property type="match status" value="2"/>
</dbReference>
<dbReference type="OrthoDB" id="9788221at2"/>
<dbReference type="RefSeq" id="WP_138597313.1">
    <property type="nucleotide sequence ID" value="NZ_PNCK01000042.1"/>
</dbReference>
<dbReference type="EMBL" id="PNCK01000042">
    <property type="protein sequence ID" value="TMP42204.1"/>
    <property type="molecule type" value="Genomic_DNA"/>
</dbReference>
<keyword evidence="2" id="KW-0413">Isomerase</keyword>
<dbReference type="GO" id="GO:0016853">
    <property type="term" value="F:isomerase activity"/>
    <property type="evidence" value="ECO:0007669"/>
    <property type="project" value="UniProtKB-KW"/>
</dbReference>
<dbReference type="Proteomes" id="UP000305730">
    <property type="component" value="Unassembled WGS sequence"/>
</dbReference>
<dbReference type="InterPro" id="IPR003719">
    <property type="entry name" value="Phenazine_PhzF-like"/>
</dbReference>
<evidence type="ECO:0000256" key="1">
    <source>
        <dbReference type="ARBA" id="ARBA00008270"/>
    </source>
</evidence>
<dbReference type="PIRSF" id="PIRSF016184">
    <property type="entry name" value="PhzC_PhzF"/>
    <property type="match status" value="1"/>
</dbReference>
<accession>A0A5S3XV91</accession>
<reference evidence="6 7" key="2">
    <citation type="submission" date="2019-06" db="EMBL/GenBank/DDBJ databases">
        <title>Co-occurence of chitin degradation, pigmentation and bioactivity in marine Pseudoalteromonas.</title>
        <authorList>
            <person name="Sonnenschein E.C."/>
            <person name="Bech P.K."/>
        </authorList>
    </citation>
    <scope>NUCLEOTIDE SEQUENCE [LARGE SCALE GENOMIC DNA]</scope>
    <source>
        <strain evidence="7">S2231</strain>
        <strain evidence="4 6">S2233</strain>
    </source>
</reference>
<dbReference type="SUPFAM" id="SSF54506">
    <property type="entry name" value="Diaminopimelate epimerase-like"/>
    <property type="match status" value="1"/>
</dbReference>
<protein>
    <submittedName>
        <fullName evidence="5">Phenazine biosynthesis protein PhzF</fullName>
    </submittedName>
</protein>
<sequence length="262" mass="29097">MKLLVRFIDAFIGHNCKGNSAAVIEVDMPLTKQLMQEVATKNNVSETAFIIHNKNKYEIRWFSPLTEIDFCGHATLASAHYLFEENPELEKVVFITKAVGDITVEKQVDGAILMDFPKQEPDLVTSPPKALIIGLTIKPAEVYCNAQAYFAIYNSEHDVHTLEYTTSELIKLAPRDVVVTALSQEYDFVSRYFWPANGGDEDPVTGSIHTGLAPFWARRLNKNPLVAYQASERGGILDCLVDNDRVVICGRAATALCSSVTI</sequence>
<evidence type="ECO:0000256" key="3">
    <source>
        <dbReference type="PIRSR" id="PIRSR016184-1"/>
    </source>
</evidence>
<organism evidence="5 7">
    <name type="scientific">Pseudoalteromonas citrea</name>
    <dbReference type="NCBI Taxonomy" id="43655"/>
    <lineage>
        <taxon>Bacteria</taxon>
        <taxon>Pseudomonadati</taxon>
        <taxon>Pseudomonadota</taxon>
        <taxon>Gammaproteobacteria</taxon>
        <taxon>Alteromonadales</taxon>
        <taxon>Pseudoalteromonadaceae</taxon>
        <taxon>Pseudoalteromonas</taxon>
    </lineage>
</organism>
<reference evidence="5 7" key="1">
    <citation type="submission" date="2017-12" db="EMBL/GenBank/DDBJ databases">
        <authorList>
            <person name="Paulsen S."/>
            <person name="Gram L.K."/>
        </authorList>
    </citation>
    <scope>NUCLEOTIDE SEQUENCE [LARGE SCALE GENOMIC DNA]</scope>
    <source>
        <strain evidence="5 7">S2231</strain>
        <strain evidence="4">S2233</strain>
    </source>
</reference>
<proteinExistence type="inferred from homology"/>
<reference evidence="5" key="3">
    <citation type="submission" date="2019-09" db="EMBL/GenBank/DDBJ databases">
        <title>Co-occurence of chitin degradation, pigmentation and bioactivity in marine Pseudoalteromonas.</title>
        <authorList>
            <person name="Sonnenschein E.C."/>
            <person name="Bech P.K."/>
        </authorList>
    </citation>
    <scope>NUCLEOTIDE SEQUENCE</scope>
    <source>
        <strain evidence="5">S2231</strain>
    </source>
</reference>
<dbReference type="PANTHER" id="PTHR13774">
    <property type="entry name" value="PHENAZINE BIOSYNTHESIS PROTEIN"/>
    <property type="match status" value="1"/>
</dbReference>
<feature type="active site" evidence="3">
    <location>
        <position position="46"/>
    </location>
</feature>
<evidence type="ECO:0000313" key="7">
    <source>
        <dbReference type="Proteomes" id="UP000307706"/>
    </source>
</evidence>
<keyword evidence="6" id="KW-1185">Reference proteome</keyword>
<comment type="similarity">
    <text evidence="1">Belongs to the PhzF family.</text>
</comment>
<dbReference type="NCBIfam" id="TIGR00654">
    <property type="entry name" value="PhzF_family"/>
    <property type="match status" value="1"/>
</dbReference>
<evidence type="ECO:0000256" key="2">
    <source>
        <dbReference type="ARBA" id="ARBA00023235"/>
    </source>
</evidence>
<dbReference type="PANTHER" id="PTHR13774:SF17">
    <property type="entry name" value="PHENAZINE BIOSYNTHESIS-LIKE DOMAIN-CONTAINING PROTEIN"/>
    <property type="match status" value="1"/>
</dbReference>
<name>A0A5S3XV91_9GAMM</name>